<dbReference type="PANTHER" id="PTHR11014">
    <property type="entry name" value="PEPTIDASE M20 FAMILY MEMBER"/>
    <property type="match status" value="1"/>
</dbReference>
<dbReference type="InterPro" id="IPR017439">
    <property type="entry name" value="Amidohydrolase"/>
</dbReference>
<organism evidence="4 5">
    <name type="scientific">Brevibacterium celere</name>
    <dbReference type="NCBI Taxonomy" id="225845"/>
    <lineage>
        <taxon>Bacteria</taxon>
        <taxon>Bacillati</taxon>
        <taxon>Actinomycetota</taxon>
        <taxon>Actinomycetes</taxon>
        <taxon>Micrococcales</taxon>
        <taxon>Brevibacteriaceae</taxon>
        <taxon>Brevibacterium</taxon>
    </lineage>
</organism>
<protein>
    <submittedName>
        <fullName evidence="4">Amidohydrolase</fullName>
    </submittedName>
</protein>
<dbReference type="GO" id="GO:0046872">
    <property type="term" value="F:metal ion binding"/>
    <property type="evidence" value="ECO:0007669"/>
    <property type="project" value="UniProtKB-KW"/>
</dbReference>
<feature type="domain" description="Peptidase M20 dimerisation" evidence="3">
    <location>
        <begin position="223"/>
        <end position="319"/>
    </location>
</feature>
<evidence type="ECO:0000259" key="3">
    <source>
        <dbReference type="Pfam" id="PF07687"/>
    </source>
</evidence>
<dbReference type="Proteomes" id="UP000253509">
    <property type="component" value="Unassembled WGS sequence"/>
</dbReference>
<dbReference type="EMBL" id="QNSB01000002">
    <property type="protein sequence ID" value="RBP73550.1"/>
    <property type="molecule type" value="Genomic_DNA"/>
</dbReference>
<evidence type="ECO:0000256" key="1">
    <source>
        <dbReference type="PIRSR" id="PIRSR005962-1"/>
    </source>
</evidence>
<comment type="cofactor">
    <cofactor evidence="1">
        <name>Mn(2+)</name>
        <dbReference type="ChEBI" id="CHEBI:29035"/>
    </cofactor>
    <text evidence="1">The Mn(2+) ion enhances activity.</text>
</comment>
<comment type="caution">
    <text evidence="4">The sequence shown here is derived from an EMBL/GenBank/DDBJ whole genome shotgun (WGS) entry which is preliminary data.</text>
</comment>
<dbReference type="Pfam" id="PF07687">
    <property type="entry name" value="M20_dimer"/>
    <property type="match status" value="1"/>
</dbReference>
<dbReference type="Gene3D" id="3.30.70.360">
    <property type="match status" value="1"/>
</dbReference>
<feature type="region of interest" description="Disordered" evidence="2">
    <location>
        <begin position="1"/>
        <end position="26"/>
    </location>
</feature>
<dbReference type="SUPFAM" id="SSF53187">
    <property type="entry name" value="Zn-dependent exopeptidases"/>
    <property type="match status" value="1"/>
</dbReference>
<keyword evidence="4" id="KW-0378">Hydrolase</keyword>
<feature type="binding site" evidence="1">
    <location>
        <position position="135"/>
    </location>
    <ligand>
        <name>Mn(2+)</name>
        <dbReference type="ChEBI" id="CHEBI:29035"/>
        <label>2</label>
    </ligand>
</feature>
<keyword evidence="1" id="KW-0464">Manganese</keyword>
<dbReference type="Pfam" id="PF01546">
    <property type="entry name" value="Peptidase_M20"/>
    <property type="match status" value="1"/>
</dbReference>
<dbReference type="InterPro" id="IPR036264">
    <property type="entry name" value="Bact_exopeptidase_dim_dom"/>
</dbReference>
<name>A0A366IP50_9MICO</name>
<sequence>MDNSTPSSLGLYVPQPPEHDHEGPAAGRTCELDALGEIWIDAVAADLEYAHELRRRIHSQPEVSGSEDATAELVSAELSELLTLWPIARTGRIGRLGPVDGPAVGIRAELDALPLVERTGASFASTNSAMHACGHDVHMAALVTLLRAVRTVRERTGADLPVALAPVFQPREETYPSGALDIVSEMGLERWSIAHMIGVHNHPGVAAGEIAIGDGYINAAADEVHITVHGRGGHGAYPHDAADPVAGVSNIALALPEIVRRTIGPMSAAVVSIGTIRVGEGAANVLPQAGHISATVRTTSAEDRTRIRAAIKTMAEGIAVAYGLEAEVRLVDGEPVLLNDAELAARFARRAEGLGAETAEPMRSLGADDFSFFSQAVPSAMSFVGTGQPGVSLHDATYLPPERAVFEVARAMIAGYLAGAESLLASADD</sequence>
<dbReference type="InterPro" id="IPR002933">
    <property type="entry name" value="Peptidase_M20"/>
</dbReference>
<dbReference type="SUPFAM" id="SSF55031">
    <property type="entry name" value="Bacterial exopeptidase dimerisation domain"/>
    <property type="match status" value="1"/>
</dbReference>
<dbReference type="RefSeq" id="WP_113902948.1">
    <property type="nucleotide sequence ID" value="NZ_QNSB01000002.1"/>
</dbReference>
<dbReference type="AlphaFoldDB" id="A0A366IP50"/>
<accession>A0A366IP50</accession>
<feature type="binding site" evidence="1">
    <location>
        <position position="133"/>
    </location>
    <ligand>
        <name>Mn(2+)</name>
        <dbReference type="ChEBI" id="CHEBI:29035"/>
        <label>2</label>
    </ligand>
</feature>
<gene>
    <name evidence="4" type="ORF">DFO65_10278</name>
</gene>
<feature type="binding site" evidence="1">
    <location>
        <position position="200"/>
    </location>
    <ligand>
        <name>Mn(2+)</name>
        <dbReference type="ChEBI" id="CHEBI:29035"/>
        <label>2</label>
    </ligand>
</feature>
<dbReference type="InterPro" id="IPR011650">
    <property type="entry name" value="Peptidase_M20_dimer"/>
</dbReference>
<dbReference type="GO" id="GO:0016787">
    <property type="term" value="F:hydrolase activity"/>
    <property type="evidence" value="ECO:0007669"/>
    <property type="project" value="UniProtKB-KW"/>
</dbReference>
<dbReference type="Gene3D" id="3.40.630.10">
    <property type="entry name" value="Zn peptidases"/>
    <property type="match status" value="1"/>
</dbReference>
<reference evidence="4 5" key="1">
    <citation type="submission" date="2018-06" db="EMBL/GenBank/DDBJ databases">
        <title>Freshwater and sediment microbial communities from various areas in North America, analyzing microbe dynamics in response to fracking.</title>
        <authorList>
            <person name="Lamendella R."/>
        </authorList>
    </citation>
    <scope>NUCLEOTIDE SEQUENCE [LARGE SCALE GENOMIC DNA]</scope>
    <source>
        <strain evidence="4 5">3b_TX</strain>
    </source>
</reference>
<keyword evidence="1" id="KW-0479">Metal-binding</keyword>
<dbReference type="PANTHER" id="PTHR11014:SF63">
    <property type="entry name" value="METALLOPEPTIDASE, PUTATIVE (AFU_ORTHOLOGUE AFUA_6G09600)-RELATED"/>
    <property type="match status" value="1"/>
</dbReference>
<dbReference type="PIRSF" id="PIRSF005962">
    <property type="entry name" value="Pept_M20D_amidohydro"/>
    <property type="match status" value="1"/>
</dbReference>
<evidence type="ECO:0000313" key="5">
    <source>
        <dbReference type="Proteomes" id="UP000253509"/>
    </source>
</evidence>
<dbReference type="CDD" id="cd03886">
    <property type="entry name" value="M20_Acy1"/>
    <property type="match status" value="1"/>
</dbReference>
<proteinExistence type="predicted"/>
<feature type="binding site" evidence="1">
    <location>
        <position position="394"/>
    </location>
    <ligand>
        <name>Mn(2+)</name>
        <dbReference type="ChEBI" id="CHEBI:29035"/>
        <label>2</label>
    </ligand>
</feature>
<keyword evidence="5" id="KW-1185">Reference proteome</keyword>
<feature type="binding site" evidence="1">
    <location>
        <position position="173"/>
    </location>
    <ligand>
        <name>Mn(2+)</name>
        <dbReference type="ChEBI" id="CHEBI:29035"/>
        <label>1</label>
    </ligand>
</feature>
<evidence type="ECO:0000313" key="4">
    <source>
        <dbReference type="EMBL" id="RBP73550.1"/>
    </source>
</evidence>
<evidence type="ECO:0000256" key="2">
    <source>
        <dbReference type="SAM" id="MobiDB-lite"/>
    </source>
</evidence>
<dbReference type="NCBIfam" id="TIGR01891">
    <property type="entry name" value="amidohydrolases"/>
    <property type="match status" value="1"/>
</dbReference>